<dbReference type="PANTHER" id="PTHR11647">
    <property type="entry name" value="HYDRANTOINASE/DIHYDROPYRIMIDINASE FAMILY MEMBER"/>
    <property type="match status" value="1"/>
</dbReference>
<dbReference type="GO" id="GO:0004177">
    <property type="term" value="F:aminopeptidase activity"/>
    <property type="evidence" value="ECO:0007669"/>
    <property type="project" value="UniProtKB-KW"/>
</dbReference>
<dbReference type="PANTHER" id="PTHR11647:SF1">
    <property type="entry name" value="COLLAPSIN RESPONSE MEDIATOR PROTEIN"/>
    <property type="match status" value="1"/>
</dbReference>
<dbReference type="EMBL" id="UOFA01000001">
    <property type="protein sequence ID" value="VAW43650.1"/>
    <property type="molecule type" value="Genomic_DNA"/>
</dbReference>
<sequence>MRNVHVYAPEDLGLCHVLVAAGKIVSISSELPVIGEKMLASNTDYAGQKLIPGLIDGHAHITGGGGETGFNSKVPAVHLSEYTQAGVTTVVGLLGTDDLTRSTSSLVAQVYALRESGLSAYCYTGGYHVPLTTLTDSVRSDIVHIEPILGVGELAISDHRSSQPTFDEVARIAGDAHVAGLMTGKAGIVHFHLGDGERGMGLINDLLEQTEIPARVLNPTHCNRRKALFKQACELSRLGCYIDVTAFPVAAGEDGYTAADAFNYYQAQGCPSDKLTISSDGGGCLPHFDAQGELLHMDFGRNLALSETLKELLDMGLSATAVLPAFTTNPANLLRLKDKGRIQVGADADLVILDQDNQIQDVMAMGQWHQKNHQTLIFGGFENNK</sequence>
<dbReference type="GO" id="GO:0016810">
    <property type="term" value="F:hydrolase activity, acting on carbon-nitrogen (but not peptide) bonds"/>
    <property type="evidence" value="ECO:0007669"/>
    <property type="project" value="InterPro"/>
</dbReference>
<name>A0A3B0VTD9_9ZZZZ</name>
<dbReference type="EC" id="3.4.19.5" evidence="3"/>
<dbReference type="SUPFAM" id="SSF51338">
    <property type="entry name" value="Composite domain of metallo-dependent hydrolases"/>
    <property type="match status" value="1"/>
</dbReference>
<dbReference type="InterPro" id="IPR050378">
    <property type="entry name" value="Metallo-dep_Hydrolases_sf"/>
</dbReference>
<dbReference type="NCBIfam" id="TIGR01975">
    <property type="entry name" value="isoAsp_dipep"/>
    <property type="match status" value="1"/>
</dbReference>
<accession>A0A3B0VTD9</accession>
<dbReference type="SUPFAM" id="SSF51556">
    <property type="entry name" value="Metallo-dependent hydrolases"/>
    <property type="match status" value="1"/>
</dbReference>
<keyword evidence="3" id="KW-0645">Protease</keyword>
<dbReference type="InterPro" id="IPR010229">
    <property type="entry name" value="Pept_M38_dipep"/>
</dbReference>
<dbReference type="Gene3D" id="3.20.20.140">
    <property type="entry name" value="Metal-dependent hydrolases"/>
    <property type="match status" value="1"/>
</dbReference>
<keyword evidence="3" id="KW-0031">Aminopeptidase</keyword>
<dbReference type="InterPro" id="IPR032466">
    <property type="entry name" value="Metal_Hydrolase"/>
</dbReference>
<reference evidence="3" key="1">
    <citation type="submission" date="2018-06" db="EMBL/GenBank/DDBJ databases">
        <authorList>
            <person name="Zhirakovskaya E."/>
        </authorList>
    </citation>
    <scope>NUCLEOTIDE SEQUENCE</scope>
</reference>
<dbReference type="PIRSF" id="PIRSF001238">
    <property type="entry name" value="IadA"/>
    <property type="match status" value="1"/>
</dbReference>
<dbReference type="InterPro" id="IPR011059">
    <property type="entry name" value="Metal-dep_hydrolase_composite"/>
</dbReference>
<keyword evidence="3" id="KW-0378">Hydrolase</keyword>
<evidence type="ECO:0000259" key="2">
    <source>
        <dbReference type="Pfam" id="PF01979"/>
    </source>
</evidence>
<dbReference type="Gene3D" id="2.30.40.10">
    <property type="entry name" value="Urease, subunit C, domain 1"/>
    <property type="match status" value="1"/>
</dbReference>
<proteinExistence type="predicted"/>
<dbReference type="Pfam" id="PF01979">
    <property type="entry name" value="Amidohydro_1"/>
    <property type="match status" value="1"/>
</dbReference>
<gene>
    <name evidence="3" type="ORF">MNBD_GAMMA02-1141</name>
</gene>
<protein>
    <submittedName>
        <fullName evidence="3">Isoaspartyl aminopeptidase @ Asp-X dipeptidase</fullName>
        <ecNumber evidence="3">3.4.19.5</ecNumber>
    </submittedName>
</protein>
<comment type="cofactor">
    <cofactor evidence="1">
        <name>Zn(2+)</name>
        <dbReference type="ChEBI" id="CHEBI:29105"/>
    </cofactor>
</comment>
<feature type="domain" description="Amidohydrolase-related" evidence="2">
    <location>
        <begin position="274"/>
        <end position="368"/>
    </location>
</feature>
<evidence type="ECO:0000313" key="3">
    <source>
        <dbReference type="EMBL" id="VAW43650.1"/>
    </source>
</evidence>
<organism evidence="3">
    <name type="scientific">hydrothermal vent metagenome</name>
    <dbReference type="NCBI Taxonomy" id="652676"/>
    <lineage>
        <taxon>unclassified sequences</taxon>
        <taxon>metagenomes</taxon>
        <taxon>ecological metagenomes</taxon>
    </lineage>
</organism>
<evidence type="ECO:0000256" key="1">
    <source>
        <dbReference type="ARBA" id="ARBA00001947"/>
    </source>
</evidence>
<dbReference type="AlphaFoldDB" id="A0A3B0VTD9"/>
<dbReference type="InterPro" id="IPR006680">
    <property type="entry name" value="Amidohydro-rel"/>
</dbReference>
<dbReference type="GO" id="GO:0008798">
    <property type="term" value="F:beta-aspartyl-peptidase activity"/>
    <property type="evidence" value="ECO:0007669"/>
    <property type="project" value="UniProtKB-EC"/>
</dbReference>